<reference evidence="1" key="1">
    <citation type="submission" date="2023-06" db="EMBL/GenBank/DDBJ databases">
        <title>Genomic of Agaribacillus aureum.</title>
        <authorList>
            <person name="Wang G."/>
        </authorList>
    </citation>
    <scope>NUCLEOTIDE SEQUENCE</scope>
    <source>
        <strain evidence="1">BMA12</strain>
    </source>
</reference>
<dbReference type="PANTHER" id="PTHR31116:SF29">
    <property type="entry name" value="DNA GLYCOSYLASE SUPERFAMILY PROTEIN"/>
    <property type="match status" value="1"/>
</dbReference>
<dbReference type="InterPro" id="IPR011257">
    <property type="entry name" value="DNA_glycosylase"/>
</dbReference>
<dbReference type="Gene3D" id="1.10.340.30">
    <property type="entry name" value="Hypothetical protein, domain 2"/>
    <property type="match status" value="1"/>
</dbReference>
<dbReference type="RefSeq" id="WP_346758175.1">
    <property type="nucleotide sequence ID" value="NZ_JAUJEB010000001.1"/>
</dbReference>
<dbReference type="EC" id="3.2.2.20" evidence="1"/>
<proteinExistence type="predicted"/>
<dbReference type="InterPro" id="IPR005019">
    <property type="entry name" value="Adenine_glyco"/>
</dbReference>
<keyword evidence="2" id="KW-1185">Reference proteome</keyword>
<keyword evidence="1" id="KW-0378">Hydrolase</keyword>
<dbReference type="SUPFAM" id="SSF48150">
    <property type="entry name" value="DNA-glycosylase"/>
    <property type="match status" value="1"/>
</dbReference>
<dbReference type="GO" id="GO:0008725">
    <property type="term" value="F:DNA-3-methyladenine glycosylase activity"/>
    <property type="evidence" value="ECO:0007669"/>
    <property type="project" value="UniProtKB-EC"/>
</dbReference>
<organism evidence="1 2">
    <name type="scientific">Agaribacillus aureus</name>
    <dbReference type="NCBI Taxonomy" id="3051825"/>
    <lineage>
        <taxon>Bacteria</taxon>
        <taxon>Pseudomonadati</taxon>
        <taxon>Bacteroidota</taxon>
        <taxon>Cytophagia</taxon>
        <taxon>Cytophagales</taxon>
        <taxon>Splendidivirgaceae</taxon>
        <taxon>Agaribacillus</taxon>
    </lineage>
</organism>
<protein>
    <submittedName>
        <fullName evidence="1">DNA-3-methyladenine glycosylase I</fullName>
        <ecNumber evidence="1">3.2.2.20</ecNumber>
    </submittedName>
</protein>
<dbReference type="NCBIfam" id="TIGR00624">
    <property type="entry name" value="tag"/>
    <property type="match status" value="1"/>
</dbReference>
<gene>
    <name evidence="1" type="ORF">QQ020_12405</name>
</gene>
<name>A0ABT8L566_9BACT</name>
<dbReference type="PANTHER" id="PTHR31116">
    <property type="entry name" value="OS04G0501200 PROTEIN"/>
    <property type="match status" value="1"/>
</dbReference>
<accession>A0ABT8L566</accession>
<evidence type="ECO:0000313" key="2">
    <source>
        <dbReference type="Proteomes" id="UP001172083"/>
    </source>
</evidence>
<comment type="caution">
    <text evidence="1">The sequence shown here is derived from an EMBL/GenBank/DDBJ whole genome shotgun (WGS) entry which is preliminary data.</text>
</comment>
<evidence type="ECO:0000313" key="1">
    <source>
        <dbReference type="EMBL" id="MDN5212858.1"/>
    </source>
</evidence>
<dbReference type="Pfam" id="PF03352">
    <property type="entry name" value="Adenine_glyco"/>
    <property type="match status" value="1"/>
</dbReference>
<dbReference type="InterPro" id="IPR004597">
    <property type="entry name" value="Tag"/>
</dbReference>
<keyword evidence="1" id="KW-0326">Glycosidase</keyword>
<dbReference type="EMBL" id="JAUJEB010000001">
    <property type="protein sequence ID" value="MDN5212858.1"/>
    <property type="molecule type" value="Genomic_DNA"/>
</dbReference>
<dbReference type="Proteomes" id="UP001172083">
    <property type="component" value="Unassembled WGS sequence"/>
</dbReference>
<sequence>MKRCAWVDPKNELYVKYHDNEWGVPVHDDRVLFEFLILEGAQAGLSWITVLQKREGYHKAFHNFDVQKVAELTETDILKLKGDTSIIRNELKIRAAVTNAKAFIKIQEEFGSFDSFLWSFVDGTPIINRWKSVNDVPATTKESDLISKELKKRGFKFVGSTIIYAYMQAIGMVNDHTVDCFRYASSK</sequence>